<gene>
    <name evidence="2" type="ORF">DGYR_LOCUS1414</name>
</gene>
<dbReference type="AlphaFoldDB" id="A0A7I8V9I6"/>
<dbReference type="EMBL" id="CAJFCJ010000002">
    <property type="protein sequence ID" value="CAD5112233.1"/>
    <property type="molecule type" value="Genomic_DNA"/>
</dbReference>
<evidence type="ECO:0000313" key="2">
    <source>
        <dbReference type="EMBL" id="CAD5112233.1"/>
    </source>
</evidence>
<comment type="caution">
    <text evidence="2">The sequence shown here is derived from an EMBL/GenBank/DDBJ whole genome shotgun (WGS) entry which is preliminary data.</text>
</comment>
<feature type="region of interest" description="Disordered" evidence="1">
    <location>
        <begin position="27"/>
        <end position="51"/>
    </location>
</feature>
<keyword evidence="3" id="KW-1185">Reference proteome</keyword>
<proteinExistence type="predicted"/>
<evidence type="ECO:0000256" key="1">
    <source>
        <dbReference type="SAM" id="MobiDB-lite"/>
    </source>
</evidence>
<protein>
    <submittedName>
        <fullName evidence="2">Uncharacterized protein</fullName>
    </submittedName>
</protein>
<dbReference type="Proteomes" id="UP000549394">
    <property type="component" value="Unassembled WGS sequence"/>
</dbReference>
<name>A0A7I8V9I6_9ANNE</name>
<sequence>MTENIKTTRSESKVSILTEKTISLVDLNDQEDDNSRPKSVPPHLKKQAENGEIRRISNIKLGFGGKIEKETDSNSSTLFCCCLGGTKVQEIN</sequence>
<accession>A0A7I8V9I6</accession>
<evidence type="ECO:0000313" key="3">
    <source>
        <dbReference type="Proteomes" id="UP000549394"/>
    </source>
</evidence>
<organism evidence="2 3">
    <name type="scientific">Dimorphilus gyrociliatus</name>
    <dbReference type="NCBI Taxonomy" id="2664684"/>
    <lineage>
        <taxon>Eukaryota</taxon>
        <taxon>Metazoa</taxon>
        <taxon>Spiralia</taxon>
        <taxon>Lophotrochozoa</taxon>
        <taxon>Annelida</taxon>
        <taxon>Polychaeta</taxon>
        <taxon>Polychaeta incertae sedis</taxon>
        <taxon>Dinophilidae</taxon>
        <taxon>Dimorphilus</taxon>
    </lineage>
</organism>
<reference evidence="2 3" key="1">
    <citation type="submission" date="2020-08" db="EMBL/GenBank/DDBJ databases">
        <authorList>
            <person name="Hejnol A."/>
        </authorList>
    </citation>
    <scope>NUCLEOTIDE SEQUENCE [LARGE SCALE GENOMIC DNA]</scope>
</reference>